<evidence type="ECO:0000259" key="1">
    <source>
        <dbReference type="Pfam" id="PF13708"/>
    </source>
</evidence>
<dbReference type="Proteomes" id="UP000046784">
    <property type="component" value="Unassembled WGS sequence"/>
</dbReference>
<evidence type="ECO:0000313" key="3">
    <source>
        <dbReference type="Proteomes" id="UP000046784"/>
    </source>
</evidence>
<dbReference type="InterPro" id="IPR031339">
    <property type="entry name" value="DUF4942"/>
</dbReference>
<dbReference type="AlphaFoldDB" id="A0AAI8ZQX0"/>
<evidence type="ECO:0000313" key="2">
    <source>
        <dbReference type="EMBL" id="CFR03285.1"/>
    </source>
</evidence>
<comment type="caution">
    <text evidence="2">The sequence shown here is derived from an EMBL/GenBank/DDBJ whole genome shotgun (WGS) entry which is preliminary data.</text>
</comment>
<organism evidence="2 3">
    <name type="scientific">Yersinia frederiksenii</name>
    <dbReference type="NCBI Taxonomy" id="29484"/>
    <lineage>
        <taxon>Bacteria</taxon>
        <taxon>Pseudomonadati</taxon>
        <taxon>Pseudomonadota</taxon>
        <taxon>Gammaproteobacteria</taxon>
        <taxon>Enterobacterales</taxon>
        <taxon>Yersiniaceae</taxon>
        <taxon>Yersinia</taxon>
    </lineage>
</organism>
<dbReference type="EMBL" id="CGCB01000014">
    <property type="protein sequence ID" value="CFR03285.1"/>
    <property type="molecule type" value="Genomic_DNA"/>
</dbReference>
<gene>
    <name evidence="2" type="ORF">ERS008524_02478</name>
</gene>
<proteinExistence type="predicted"/>
<feature type="domain" description="DUF4942" evidence="1">
    <location>
        <begin position="13"/>
        <end position="112"/>
    </location>
</feature>
<sequence length="122" mass="14067">MFAAAAGSWRKLDVSERGIINVFKGLNWDYKSNSPCSFSKKTIVNTLVTYNRWGFGLNWGQRRDQLADLGQMLFLLDGKSILDNHGDMTVRLSDHINLHNTPATYEDDYLSIYKHFPYTKMN</sequence>
<accession>A0AAI8ZQX0</accession>
<protein>
    <submittedName>
        <fullName evidence="2">Z1226 protein</fullName>
    </submittedName>
</protein>
<name>A0AAI8ZQX0_YERFR</name>
<reference evidence="2 3" key="1">
    <citation type="submission" date="2015-03" db="EMBL/GenBank/DDBJ databases">
        <authorList>
            <consortium name="Pathogen Informatics"/>
            <person name="Murphy D."/>
        </authorList>
    </citation>
    <scope>NUCLEOTIDE SEQUENCE [LARGE SCALE GENOMIC DNA]</scope>
    <source>
        <strain evidence="2 3">3400/83</strain>
    </source>
</reference>
<dbReference type="Pfam" id="PF13708">
    <property type="entry name" value="DUF4942"/>
    <property type="match status" value="1"/>
</dbReference>